<dbReference type="AlphaFoldDB" id="A0A5R9GWN0"/>
<dbReference type="EMBL" id="VBRY01000001">
    <property type="protein sequence ID" value="TLS69265.1"/>
    <property type="molecule type" value="Genomic_DNA"/>
</dbReference>
<comment type="subcellular location">
    <subcellularLocation>
        <location evidence="3 10">Cytoplasm</location>
    </subcellularLocation>
</comment>
<evidence type="ECO:0000256" key="7">
    <source>
        <dbReference type="ARBA" id="ARBA00022833"/>
    </source>
</evidence>
<dbReference type="GO" id="GO:0005975">
    <property type="term" value="P:carbohydrate metabolic process"/>
    <property type="evidence" value="ECO:0007669"/>
    <property type="project" value="UniProtKB-UniRule"/>
</dbReference>
<dbReference type="InterPro" id="IPR035461">
    <property type="entry name" value="GmhA/DiaA"/>
</dbReference>
<dbReference type="InterPro" id="IPR046348">
    <property type="entry name" value="SIS_dom_sf"/>
</dbReference>
<feature type="binding site" evidence="10">
    <location>
        <position position="64"/>
    </location>
    <ligand>
        <name>substrate</name>
    </ligand>
</feature>
<comment type="pathway">
    <text evidence="10">Carbohydrate biosynthesis; D-glycero-D-manno-heptose 7-phosphate biosynthesis; D-glycero-alpha-D-manno-heptose 7-phosphate and D-glycero-beta-D-manno-heptose 7-phosphate from sedoheptulose 7-phosphate: step 1/1.</text>
</comment>
<evidence type="ECO:0000313" key="12">
    <source>
        <dbReference type="EMBL" id="TLS69265.1"/>
    </source>
</evidence>
<dbReference type="GO" id="GO:2001061">
    <property type="term" value="P:D-glycero-D-manno-heptose 7-phosphate biosynthetic process"/>
    <property type="evidence" value="ECO:0007669"/>
    <property type="project" value="UniProtKB-UniPathway"/>
</dbReference>
<organism evidence="12 13">
    <name type="scientific">Mariprofundus erugo</name>
    <dbReference type="NCBI Taxonomy" id="2528639"/>
    <lineage>
        <taxon>Bacteria</taxon>
        <taxon>Pseudomonadati</taxon>
        <taxon>Pseudomonadota</taxon>
        <taxon>Candidatius Mariprofundia</taxon>
        <taxon>Mariprofundales</taxon>
        <taxon>Mariprofundaceae</taxon>
        <taxon>Mariprofundus</taxon>
    </lineage>
</organism>
<dbReference type="GO" id="GO:0097367">
    <property type="term" value="F:carbohydrate derivative binding"/>
    <property type="evidence" value="ECO:0007669"/>
    <property type="project" value="InterPro"/>
</dbReference>
<dbReference type="PANTHER" id="PTHR30390:SF6">
    <property type="entry name" value="DNAA INITIATOR-ASSOCIATING PROTEIN DIAA"/>
    <property type="match status" value="1"/>
</dbReference>
<evidence type="ECO:0000256" key="3">
    <source>
        <dbReference type="ARBA" id="ARBA00004496"/>
    </source>
</evidence>
<dbReference type="InterPro" id="IPR004515">
    <property type="entry name" value="Phosphoheptose_Isoase"/>
</dbReference>
<comment type="catalytic activity">
    <reaction evidence="1 10">
        <text>2 D-sedoheptulose 7-phosphate = D-glycero-alpha-D-manno-heptose 7-phosphate + D-glycero-beta-D-manno-heptose 7-phosphate</text>
        <dbReference type="Rhea" id="RHEA:27489"/>
        <dbReference type="ChEBI" id="CHEBI:57483"/>
        <dbReference type="ChEBI" id="CHEBI:60203"/>
        <dbReference type="ChEBI" id="CHEBI:60204"/>
        <dbReference type="EC" id="5.3.1.28"/>
    </reaction>
</comment>
<proteinExistence type="inferred from homology"/>
<feature type="binding site" evidence="10">
    <location>
        <position position="64"/>
    </location>
    <ligand>
        <name>Zn(2+)</name>
        <dbReference type="ChEBI" id="CHEBI:29105"/>
    </ligand>
</feature>
<dbReference type="PROSITE" id="PS51464">
    <property type="entry name" value="SIS"/>
    <property type="match status" value="1"/>
</dbReference>
<dbReference type="CDD" id="cd05006">
    <property type="entry name" value="SIS_GmhA"/>
    <property type="match status" value="1"/>
</dbReference>
<evidence type="ECO:0000256" key="8">
    <source>
        <dbReference type="ARBA" id="ARBA00023235"/>
    </source>
</evidence>
<dbReference type="HAMAP" id="MF_00067">
    <property type="entry name" value="GmhA"/>
    <property type="match status" value="1"/>
</dbReference>
<dbReference type="EC" id="5.3.1.28" evidence="10"/>
<evidence type="ECO:0000259" key="11">
    <source>
        <dbReference type="PROSITE" id="PS51464"/>
    </source>
</evidence>
<reference evidence="12 13" key="1">
    <citation type="journal article" date="2019" name="Appl. Environ. Microbiol.">
        <title>Environmental Evidence and Genomic Insight of Iron-oxidizing Bacteria Preference Towards More Corrosion Resistant Stainless Steel at Higher Salinities.</title>
        <authorList>
            <person name="Garrison C.E."/>
            <person name="Price K.A."/>
            <person name="Field E.K."/>
        </authorList>
    </citation>
    <scope>NUCLEOTIDE SEQUENCE [LARGE SCALE GENOMIC DNA]</scope>
    <source>
        <strain evidence="12 13">P3</strain>
    </source>
</reference>
<protein>
    <recommendedName>
        <fullName evidence="10">Phosphoheptose isomerase</fullName>
        <ecNumber evidence="10">5.3.1.28</ecNumber>
    </recommendedName>
    <alternativeName>
        <fullName evidence="10">Sedoheptulose 7-phosphate isomerase</fullName>
    </alternativeName>
</protein>
<keyword evidence="13" id="KW-1185">Reference proteome</keyword>
<evidence type="ECO:0000256" key="1">
    <source>
        <dbReference type="ARBA" id="ARBA00000348"/>
    </source>
</evidence>
<comment type="function">
    <text evidence="2 10">Catalyzes the isomerization of sedoheptulose 7-phosphate in D-glycero-D-manno-heptose 7-phosphate.</text>
</comment>
<keyword evidence="7 10" id="KW-0862">Zinc</keyword>
<evidence type="ECO:0000256" key="4">
    <source>
        <dbReference type="ARBA" id="ARBA00009894"/>
    </source>
</evidence>
<dbReference type="GO" id="GO:0008270">
    <property type="term" value="F:zinc ion binding"/>
    <property type="evidence" value="ECO:0007669"/>
    <property type="project" value="UniProtKB-UniRule"/>
</dbReference>
<feature type="binding site" evidence="10">
    <location>
        <position position="173"/>
    </location>
    <ligand>
        <name>substrate</name>
    </ligand>
</feature>
<feature type="binding site" evidence="10">
    <location>
        <begin position="51"/>
        <end position="53"/>
    </location>
    <ligand>
        <name>substrate</name>
    </ligand>
</feature>
<feature type="binding site" evidence="10">
    <location>
        <position position="124"/>
    </location>
    <ligand>
        <name>substrate</name>
    </ligand>
</feature>
<dbReference type="PANTHER" id="PTHR30390">
    <property type="entry name" value="SEDOHEPTULOSE 7-PHOSPHATE ISOMERASE / DNAA INITIATOR-ASSOCIATING FACTOR FOR REPLICATION INITIATION"/>
    <property type="match status" value="1"/>
</dbReference>
<evidence type="ECO:0000256" key="9">
    <source>
        <dbReference type="ARBA" id="ARBA00023277"/>
    </source>
</evidence>
<comment type="similarity">
    <text evidence="4 10">Belongs to the SIS family. GmhA subfamily.</text>
</comment>
<dbReference type="Gene3D" id="3.40.50.10490">
    <property type="entry name" value="Glucose-6-phosphate isomerase like protein, domain 1"/>
    <property type="match status" value="1"/>
</dbReference>
<gene>
    <name evidence="10 12" type="primary">gmhA</name>
    <name evidence="12" type="ORF">FEF65_00400</name>
</gene>
<evidence type="ECO:0000256" key="5">
    <source>
        <dbReference type="ARBA" id="ARBA00022490"/>
    </source>
</evidence>
<comment type="caution">
    <text evidence="12">The sequence shown here is derived from an EMBL/GenBank/DDBJ whole genome shotgun (WGS) entry which is preliminary data.</text>
</comment>
<dbReference type="UniPathway" id="UPA00041">
    <property type="reaction ID" value="UER00436"/>
</dbReference>
<dbReference type="InterPro" id="IPR050099">
    <property type="entry name" value="SIS_GmhA/DiaA_subfam"/>
</dbReference>
<keyword evidence="6 10" id="KW-0479">Metal-binding</keyword>
<comment type="subunit">
    <text evidence="10">Homotetramer.</text>
</comment>
<evidence type="ECO:0000256" key="6">
    <source>
        <dbReference type="ARBA" id="ARBA00022723"/>
    </source>
</evidence>
<dbReference type="Proteomes" id="UP000306585">
    <property type="component" value="Unassembled WGS sequence"/>
</dbReference>
<dbReference type="SUPFAM" id="SSF53697">
    <property type="entry name" value="SIS domain"/>
    <property type="match status" value="1"/>
</dbReference>
<dbReference type="GO" id="GO:0005737">
    <property type="term" value="C:cytoplasm"/>
    <property type="evidence" value="ECO:0007669"/>
    <property type="project" value="UniProtKB-SubCell"/>
</dbReference>
<evidence type="ECO:0000256" key="10">
    <source>
        <dbReference type="HAMAP-Rule" id="MF_00067"/>
    </source>
</evidence>
<feature type="binding site" evidence="10">
    <location>
        <position position="173"/>
    </location>
    <ligand>
        <name>Zn(2+)</name>
        <dbReference type="ChEBI" id="CHEBI:29105"/>
    </ligand>
</feature>
<dbReference type="RefSeq" id="WP_138238078.1">
    <property type="nucleotide sequence ID" value="NZ_VBRY01000001.1"/>
</dbReference>
<dbReference type="InterPro" id="IPR001347">
    <property type="entry name" value="SIS_dom"/>
</dbReference>
<comment type="miscellaneous">
    <text evidence="10">The reaction produces a racemic mixture of D-glycero-alpha-D-manno-heptose 7-phosphate and D-glycero-beta-D-manno-heptose 7-phosphate.</text>
</comment>
<evidence type="ECO:0000256" key="2">
    <source>
        <dbReference type="ARBA" id="ARBA00003172"/>
    </source>
</evidence>
<feature type="binding site" evidence="10">
    <location>
        <begin position="119"/>
        <end position="121"/>
    </location>
    <ligand>
        <name>substrate</name>
    </ligand>
</feature>
<dbReference type="GO" id="GO:0008968">
    <property type="term" value="F:D-sedoheptulose 7-phosphate isomerase activity"/>
    <property type="evidence" value="ECO:0007669"/>
    <property type="project" value="UniProtKB-UniRule"/>
</dbReference>
<evidence type="ECO:0000313" key="13">
    <source>
        <dbReference type="Proteomes" id="UP000306585"/>
    </source>
</evidence>
<comment type="cofactor">
    <cofactor evidence="10">
        <name>Zn(2+)</name>
        <dbReference type="ChEBI" id="CHEBI:29105"/>
    </cofactor>
    <text evidence="10">Binds 1 zinc ion per subunit.</text>
</comment>
<feature type="domain" description="SIS" evidence="11">
    <location>
        <begin position="36"/>
        <end position="196"/>
    </location>
</feature>
<keyword evidence="9 10" id="KW-0119">Carbohydrate metabolism</keyword>
<sequence length="196" mass="20714">MTGRSIINQALNDGIELRRQCMDVLSEPLLRAAALMVECLQGGGKILACGNGGSAADAQHFAAELVNRFETDRPALAAVAMTHDASVITSIANDFAFSRIFSRQVEALGRPGDLLLAISTSGNSENIIEAAKAASSIGMKTITMTGKEGGKLGAMEEIAVQINIAHSSTPRIQEMHITCLHILCSLVDKTLYGDKS</sequence>
<dbReference type="OrthoDB" id="9810929at2"/>
<feature type="binding site" evidence="10">
    <location>
        <begin position="93"/>
        <end position="94"/>
    </location>
    <ligand>
        <name>substrate</name>
    </ligand>
</feature>
<feature type="binding site" evidence="10">
    <location>
        <position position="181"/>
    </location>
    <ligand>
        <name>Zn(2+)</name>
        <dbReference type="ChEBI" id="CHEBI:29105"/>
    </ligand>
</feature>
<keyword evidence="5 10" id="KW-0963">Cytoplasm</keyword>
<dbReference type="NCBIfam" id="TIGR00441">
    <property type="entry name" value="gmhA"/>
    <property type="match status" value="1"/>
</dbReference>
<feature type="binding site" evidence="10">
    <location>
        <position position="60"/>
    </location>
    <ligand>
        <name>Zn(2+)</name>
        <dbReference type="ChEBI" id="CHEBI:29105"/>
    </ligand>
</feature>
<name>A0A5R9GWN0_9PROT</name>
<keyword evidence="8 10" id="KW-0413">Isomerase</keyword>
<accession>A0A5R9GWN0</accession>
<dbReference type="Pfam" id="PF13580">
    <property type="entry name" value="SIS_2"/>
    <property type="match status" value="1"/>
</dbReference>